<protein>
    <recommendedName>
        <fullName evidence="3">Carboxylesterase type B domain-containing protein</fullName>
    </recommendedName>
</protein>
<dbReference type="Gene3D" id="3.40.50.1820">
    <property type="entry name" value="alpha/beta hydrolase"/>
    <property type="match status" value="1"/>
</dbReference>
<gene>
    <name evidence="4" type="ORF">MSPICULIGERA_LOCUS18290</name>
</gene>
<dbReference type="Pfam" id="PF00135">
    <property type="entry name" value="COesterase"/>
    <property type="match status" value="1"/>
</dbReference>
<comment type="similarity">
    <text evidence="1">Belongs to the type-B carboxylesterase/lipase family.</text>
</comment>
<accession>A0AA36D2V4</accession>
<evidence type="ECO:0000313" key="4">
    <source>
        <dbReference type="EMBL" id="CAJ0580087.1"/>
    </source>
</evidence>
<evidence type="ECO:0000256" key="2">
    <source>
        <dbReference type="SAM" id="SignalP"/>
    </source>
</evidence>
<sequence length="94" mass="10265">MYTLISLCLLGTFKIASSTPIVAQTEYGPIEGKIVEMGGIAAEFYNSVPYAAEPTGNLRFESPQPPKSWDFPIVTDYEVICPQYHVVPVGPLKA</sequence>
<dbReference type="EMBL" id="CATQJA010002659">
    <property type="protein sequence ID" value="CAJ0580087.1"/>
    <property type="molecule type" value="Genomic_DNA"/>
</dbReference>
<name>A0AA36D2V4_9BILA</name>
<dbReference type="Proteomes" id="UP001177023">
    <property type="component" value="Unassembled WGS sequence"/>
</dbReference>
<comment type="caution">
    <text evidence="4">The sequence shown here is derived from an EMBL/GenBank/DDBJ whole genome shotgun (WGS) entry which is preliminary data.</text>
</comment>
<dbReference type="InterPro" id="IPR051093">
    <property type="entry name" value="Neuroligin/BSAL"/>
</dbReference>
<dbReference type="AlphaFoldDB" id="A0AA36D2V4"/>
<dbReference type="SUPFAM" id="SSF53474">
    <property type="entry name" value="alpha/beta-Hydrolases"/>
    <property type="match status" value="1"/>
</dbReference>
<dbReference type="PANTHER" id="PTHR43903">
    <property type="entry name" value="NEUROLIGIN"/>
    <property type="match status" value="1"/>
</dbReference>
<dbReference type="InterPro" id="IPR002018">
    <property type="entry name" value="CarbesteraseB"/>
</dbReference>
<evidence type="ECO:0000313" key="5">
    <source>
        <dbReference type="Proteomes" id="UP001177023"/>
    </source>
</evidence>
<feature type="chain" id="PRO_5041204353" description="Carboxylesterase type B domain-containing protein" evidence="2">
    <location>
        <begin position="19"/>
        <end position="94"/>
    </location>
</feature>
<keyword evidence="5" id="KW-1185">Reference proteome</keyword>
<reference evidence="4" key="1">
    <citation type="submission" date="2023-06" db="EMBL/GenBank/DDBJ databases">
        <authorList>
            <person name="Delattre M."/>
        </authorList>
    </citation>
    <scope>NUCLEOTIDE SEQUENCE</scope>
    <source>
        <strain evidence="4">AF72</strain>
    </source>
</reference>
<keyword evidence="2" id="KW-0732">Signal</keyword>
<dbReference type="InterPro" id="IPR029058">
    <property type="entry name" value="AB_hydrolase_fold"/>
</dbReference>
<feature type="non-terminal residue" evidence="4">
    <location>
        <position position="1"/>
    </location>
</feature>
<evidence type="ECO:0000256" key="1">
    <source>
        <dbReference type="ARBA" id="ARBA00005964"/>
    </source>
</evidence>
<feature type="domain" description="Carboxylesterase type B" evidence="3">
    <location>
        <begin position="22"/>
        <end position="84"/>
    </location>
</feature>
<feature type="signal peptide" evidence="2">
    <location>
        <begin position="1"/>
        <end position="18"/>
    </location>
</feature>
<proteinExistence type="inferred from homology"/>
<evidence type="ECO:0000259" key="3">
    <source>
        <dbReference type="Pfam" id="PF00135"/>
    </source>
</evidence>
<organism evidence="4 5">
    <name type="scientific">Mesorhabditis spiculigera</name>
    <dbReference type="NCBI Taxonomy" id="96644"/>
    <lineage>
        <taxon>Eukaryota</taxon>
        <taxon>Metazoa</taxon>
        <taxon>Ecdysozoa</taxon>
        <taxon>Nematoda</taxon>
        <taxon>Chromadorea</taxon>
        <taxon>Rhabditida</taxon>
        <taxon>Rhabditina</taxon>
        <taxon>Rhabditomorpha</taxon>
        <taxon>Rhabditoidea</taxon>
        <taxon>Rhabditidae</taxon>
        <taxon>Mesorhabditinae</taxon>
        <taxon>Mesorhabditis</taxon>
    </lineage>
</organism>